<dbReference type="InterPro" id="IPR003715">
    <property type="entry name" value="Poly_export_N"/>
</dbReference>
<evidence type="ECO:0000313" key="3">
    <source>
        <dbReference type="EMBL" id="AKP52422.1"/>
    </source>
</evidence>
<dbReference type="PROSITE" id="PS51257">
    <property type="entry name" value="PROKAR_LIPOPROTEIN"/>
    <property type="match status" value="1"/>
</dbReference>
<dbReference type="InterPro" id="IPR049712">
    <property type="entry name" value="Poly_export"/>
</dbReference>
<keyword evidence="1" id="KW-0732">Signal</keyword>
<dbReference type="STRING" id="320787.CA2015_3019"/>
<evidence type="ECO:0000313" key="4">
    <source>
        <dbReference type="Proteomes" id="UP000036520"/>
    </source>
</evidence>
<dbReference type="KEGG" id="camu:CA2015_3019"/>
<name>A0A0H4PVK4_9BACT</name>
<accession>A0A0H4PVK4</accession>
<keyword evidence="4" id="KW-1185">Reference proteome</keyword>
<dbReference type="Proteomes" id="UP000036520">
    <property type="component" value="Chromosome"/>
</dbReference>
<dbReference type="Gene3D" id="3.30.1950.10">
    <property type="entry name" value="wza like domain"/>
    <property type="match status" value="1"/>
</dbReference>
<dbReference type="PANTHER" id="PTHR33619">
    <property type="entry name" value="POLYSACCHARIDE EXPORT PROTEIN GFCE-RELATED"/>
    <property type="match status" value="1"/>
</dbReference>
<dbReference type="Gene3D" id="3.10.560.10">
    <property type="entry name" value="Outer membrane lipoprotein wza domain like"/>
    <property type="match status" value="1"/>
</dbReference>
<proteinExistence type="predicted"/>
<evidence type="ECO:0000259" key="2">
    <source>
        <dbReference type="Pfam" id="PF02563"/>
    </source>
</evidence>
<dbReference type="EMBL" id="CP012040">
    <property type="protein sequence ID" value="AKP52422.1"/>
    <property type="molecule type" value="Genomic_DNA"/>
</dbReference>
<sequence>MKQLDRLFFTLLILLAASSCVSNKKIIYMQDRSEEDNPLFTESELVANNAAEYYLQYNDVVDINLSTTSPELNEIFGIAAGNQTSSTSMMQGAQNGGDVFFINGYTLDENGMVELPLLGEIKLLGLTTKQAQALIESELKAYVNKEDFFVRVRLGGVRFSALGEFNKNGNYTILQNRISIFQAIAHAGDLTTTAKRDQLVLMRQYPEGTKTFRIDLTDERLIASEFYFIRPNDMLYAEPMKIRELGTGVNFVQTFQLAVTTLSAVLLVLNAIK</sequence>
<dbReference type="Pfam" id="PF02563">
    <property type="entry name" value="Poly_export"/>
    <property type="match status" value="1"/>
</dbReference>
<dbReference type="GO" id="GO:0015159">
    <property type="term" value="F:polysaccharide transmembrane transporter activity"/>
    <property type="evidence" value="ECO:0007669"/>
    <property type="project" value="InterPro"/>
</dbReference>
<protein>
    <submittedName>
        <fullName evidence="3">Polysaccharide export outer membrane protein</fullName>
    </submittedName>
</protein>
<evidence type="ECO:0000256" key="1">
    <source>
        <dbReference type="ARBA" id="ARBA00022729"/>
    </source>
</evidence>
<dbReference type="PANTHER" id="PTHR33619:SF3">
    <property type="entry name" value="POLYSACCHARIDE EXPORT PROTEIN GFCE-RELATED"/>
    <property type="match status" value="1"/>
</dbReference>
<reference evidence="3 4" key="1">
    <citation type="submission" date="2015-07" db="EMBL/GenBank/DDBJ databases">
        <authorList>
            <person name="Kim K.M."/>
        </authorList>
    </citation>
    <scope>NUCLEOTIDE SEQUENCE [LARGE SCALE GENOMIC DNA]</scope>
    <source>
        <strain evidence="3 4">KCTC 12363</strain>
    </source>
</reference>
<gene>
    <name evidence="3" type="ORF">CA2015_3019</name>
</gene>
<feature type="domain" description="Polysaccharide export protein N-terminal" evidence="2">
    <location>
        <begin position="48"/>
        <end position="152"/>
    </location>
</feature>
<organism evidence="3 4">
    <name type="scientific">Cyclobacterium amurskyense</name>
    <dbReference type="NCBI Taxonomy" id="320787"/>
    <lineage>
        <taxon>Bacteria</taxon>
        <taxon>Pseudomonadati</taxon>
        <taxon>Bacteroidota</taxon>
        <taxon>Cytophagia</taxon>
        <taxon>Cytophagales</taxon>
        <taxon>Cyclobacteriaceae</taxon>
        <taxon>Cyclobacterium</taxon>
    </lineage>
</organism>
<dbReference type="AlphaFoldDB" id="A0A0H4PVK4"/>